<evidence type="ECO:0000313" key="1">
    <source>
        <dbReference type="EMBL" id="KAK8990696.1"/>
    </source>
</evidence>
<sequence>MQNPGSISLKNYFYPIGSDSIINPPIQKGPNTHLKTTREEDASLTLPTKCCDLLSQVDMSNNTYNLREWRNGKCSYRILNPGLKEVSMEDLTSYRDICR</sequence>
<evidence type="ECO:0000313" key="2">
    <source>
        <dbReference type="Proteomes" id="UP001396334"/>
    </source>
</evidence>
<gene>
    <name evidence="1" type="ORF">V6N11_028661</name>
</gene>
<reference evidence="1 2" key="1">
    <citation type="journal article" date="2024" name="G3 (Bethesda)">
        <title>Genome assembly of Hibiscus sabdariffa L. provides insights into metabolisms of medicinal natural products.</title>
        <authorList>
            <person name="Kim T."/>
        </authorList>
    </citation>
    <scope>NUCLEOTIDE SEQUENCE [LARGE SCALE GENOMIC DNA]</scope>
    <source>
        <strain evidence="1">TK-2024</strain>
        <tissue evidence="1">Old leaves</tissue>
    </source>
</reference>
<name>A0ABR2PQF9_9ROSI</name>
<comment type="caution">
    <text evidence="1">The sequence shown here is derived from an EMBL/GenBank/DDBJ whole genome shotgun (WGS) entry which is preliminary data.</text>
</comment>
<accession>A0ABR2PQF9</accession>
<protein>
    <submittedName>
        <fullName evidence="1">Uncharacterized protein</fullName>
    </submittedName>
</protein>
<keyword evidence="2" id="KW-1185">Reference proteome</keyword>
<dbReference type="Proteomes" id="UP001396334">
    <property type="component" value="Unassembled WGS sequence"/>
</dbReference>
<organism evidence="1 2">
    <name type="scientific">Hibiscus sabdariffa</name>
    <name type="common">roselle</name>
    <dbReference type="NCBI Taxonomy" id="183260"/>
    <lineage>
        <taxon>Eukaryota</taxon>
        <taxon>Viridiplantae</taxon>
        <taxon>Streptophyta</taxon>
        <taxon>Embryophyta</taxon>
        <taxon>Tracheophyta</taxon>
        <taxon>Spermatophyta</taxon>
        <taxon>Magnoliopsida</taxon>
        <taxon>eudicotyledons</taxon>
        <taxon>Gunneridae</taxon>
        <taxon>Pentapetalae</taxon>
        <taxon>rosids</taxon>
        <taxon>malvids</taxon>
        <taxon>Malvales</taxon>
        <taxon>Malvaceae</taxon>
        <taxon>Malvoideae</taxon>
        <taxon>Hibiscus</taxon>
    </lineage>
</organism>
<proteinExistence type="predicted"/>
<dbReference type="EMBL" id="JBBPBN010000053">
    <property type="protein sequence ID" value="KAK8990696.1"/>
    <property type="molecule type" value="Genomic_DNA"/>
</dbReference>